<feature type="transmembrane region" description="Helical" evidence="1">
    <location>
        <begin position="48"/>
        <end position="66"/>
    </location>
</feature>
<gene>
    <name evidence="2" type="ORF">CA163_25350</name>
</gene>
<dbReference type="Proteomes" id="UP000214596">
    <property type="component" value="Unassembled WGS sequence"/>
</dbReference>
<protein>
    <submittedName>
        <fullName evidence="2">EscU/YscU/HrcU family type III secretion system export apparatus switch protein</fullName>
    </submittedName>
</protein>
<dbReference type="PANTHER" id="PTHR30531:SF14">
    <property type="entry name" value="SURFACE PRESENTATION OF ANTIGENS PROTEIN SPAS"/>
    <property type="match status" value="1"/>
</dbReference>
<proteinExistence type="predicted"/>
<comment type="caution">
    <text evidence="2">The sequence shown here is derived from an EMBL/GenBank/DDBJ whole genome shotgun (WGS) entry which is preliminary data.</text>
</comment>
<feature type="non-terminal residue" evidence="2">
    <location>
        <position position="1"/>
    </location>
</feature>
<dbReference type="PANTHER" id="PTHR30531">
    <property type="entry name" value="FLAGELLAR BIOSYNTHETIC PROTEIN FLHB"/>
    <property type="match status" value="1"/>
</dbReference>
<dbReference type="EMBL" id="NIXT01002602">
    <property type="protein sequence ID" value="OXE30059.1"/>
    <property type="molecule type" value="Genomic_DNA"/>
</dbReference>
<accession>A0A227J4M0</accession>
<organism evidence="2 3">
    <name type="scientific">Vibrio parahaemolyticus</name>
    <dbReference type="NCBI Taxonomy" id="670"/>
    <lineage>
        <taxon>Bacteria</taxon>
        <taxon>Pseudomonadati</taxon>
        <taxon>Pseudomonadota</taxon>
        <taxon>Gammaproteobacteria</taxon>
        <taxon>Vibrionales</taxon>
        <taxon>Vibrionaceae</taxon>
        <taxon>Vibrio</taxon>
    </lineage>
</organism>
<evidence type="ECO:0000313" key="3">
    <source>
        <dbReference type="Proteomes" id="UP000214596"/>
    </source>
</evidence>
<keyword evidence="1" id="KW-0812">Transmembrane</keyword>
<dbReference type="GO" id="GO:0005886">
    <property type="term" value="C:plasma membrane"/>
    <property type="evidence" value="ECO:0007669"/>
    <property type="project" value="TreeGrafter"/>
</dbReference>
<dbReference type="AlphaFoldDB" id="A0A227J4M0"/>
<feature type="transmembrane region" description="Helical" evidence="1">
    <location>
        <begin position="95"/>
        <end position="113"/>
    </location>
</feature>
<keyword evidence="1" id="KW-1133">Transmembrane helix</keyword>
<evidence type="ECO:0000313" key="2">
    <source>
        <dbReference type="EMBL" id="OXE30059.1"/>
    </source>
</evidence>
<dbReference type="Pfam" id="PF01312">
    <property type="entry name" value="Bac_export_2"/>
    <property type="match status" value="1"/>
</dbReference>
<name>A0A227J4M0_VIBPH</name>
<keyword evidence="1" id="KW-0472">Membrane</keyword>
<evidence type="ECO:0000256" key="1">
    <source>
        <dbReference type="SAM" id="Phobius"/>
    </source>
</evidence>
<feature type="non-terminal residue" evidence="2">
    <location>
        <position position="115"/>
    </location>
</feature>
<dbReference type="GO" id="GO:0009306">
    <property type="term" value="P:protein secretion"/>
    <property type="evidence" value="ECO:0007669"/>
    <property type="project" value="InterPro"/>
</dbReference>
<reference evidence="2 3" key="1">
    <citation type="journal article" date="2017" name="Appl. Environ. Microbiol.">
        <title>Parallel evolution of two clades of a major Atlantic endemic Vibrio parahaemolyticus pathogen lineage by independent acquisition of related pathogenicity islands.</title>
        <authorList>
            <person name="Xu F."/>
            <person name="Gonzalez-Escalona N."/>
            <person name="Drees K.P."/>
            <person name="Sebra R.P."/>
            <person name="Cooper V.S."/>
            <person name="Jones S.H."/>
            <person name="Whistler C.A."/>
        </authorList>
    </citation>
    <scope>NUCLEOTIDE SEQUENCE [LARGE SCALE GENOMIC DNA]</scope>
    <source>
        <strain evidence="2 3">MAVP-3</strain>
    </source>
</reference>
<dbReference type="InterPro" id="IPR006135">
    <property type="entry name" value="T3SS_substrate_exporter"/>
</dbReference>
<sequence>VAALIAIFSNMGQFGFLFSGESIKPDIKKINPVEGAKRIFSLKSVIEFIKSILKVSLLSCIIWVTLRGNINTLMQIPTCGLECVPAVTGVMIKQLMIISSVGFVVIAAADFAYQK</sequence>